<dbReference type="AlphaFoldDB" id="A0A8G1VI76"/>
<reference evidence="1 2" key="1">
    <citation type="submission" date="2018-02" db="EMBL/GenBank/DDBJ databases">
        <title>The genomes of Aspergillus section Nigri reveals drivers in fungal speciation.</title>
        <authorList>
            <consortium name="DOE Joint Genome Institute"/>
            <person name="Vesth T.C."/>
            <person name="Nybo J."/>
            <person name="Theobald S."/>
            <person name="Brandl J."/>
            <person name="Frisvad J.C."/>
            <person name="Nielsen K.F."/>
            <person name="Lyhne E.K."/>
            <person name="Kogle M.E."/>
            <person name="Kuo A."/>
            <person name="Riley R."/>
            <person name="Clum A."/>
            <person name="Nolan M."/>
            <person name="Lipzen A."/>
            <person name="Salamov A."/>
            <person name="Henrissat B."/>
            <person name="Wiebenga A."/>
            <person name="De vries R.P."/>
            <person name="Grigoriev I.V."/>
            <person name="Mortensen U.H."/>
            <person name="Andersen M.R."/>
            <person name="Baker S.E."/>
        </authorList>
    </citation>
    <scope>NUCLEOTIDE SEQUENCE [LARGE SCALE GENOMIC DNA]</scope>
    <source>
        <strain evidence="1 2">CBS 112811</strain>
    </source>
</reference>
<organism evidence="1 2">
    <name type="scientific">Aspergillus piperis CBS 112811</name>
    <dbReference type="NCBI Taxonomy" id="1448313"/>
    <lineage>
        <taxon>Eukaryota</taxon>
        <taxon>Fungi</taxon>
        <taxon>Dikarya</taxon>
        <taxon>Ascomycota</taxon>
        <taxon>Pezizomycotina</taxon>
        <taxon>Eurotiomycetes</taxon>
        <taxon>Eurotiomycetidae</taxon>
        <taxon>Eurotiales</taxon>
        <taxon>Aspergillaceae</taxon>
        <taxon>Aspergillus</taxon>
        <taxon>Aspergillus subgen. Circumdati</taxon>
    </lineage>
</organism>
<dbReference type="EMBL" id="KZ825080">
    <property type="protein sequence ID" value="RAH52972.1"/>
    <property type="molecule type" value="Genomic_DNA"/>
</dbReference>
<gene>
    <name evidence="1" type="ORF">BO85DRAFT_170286</name>
</gene>
<sequence>MGPCQFKIHGLHTLRRFGRRDQTQTIAFSRLIGVPPRFPCSICRLRSLHPPIYYYHTTPTRPPWGREKRASSLAFPAHLNSGLISHILLSKLQSCCSLNRAKRDGTNKKDMSCIAHNRWDLRANIWVEGNEKFKNQHKSPLSEYSWLCRKQPHTGT</sequence>
<dbReference type="RefSeq" id="XP_025510894.1">
    <property type="nucleotide sequence ID" value="XM_025654282.1"/>
</dbReference>
<proteinExistence type="predicted"/>
<keyword evidence="2" id="KW-1185">Reference proteome</keyword>
<accession>A0A8G1VI76</accession>
<dbReference type="GeneID" id="37157684"/>
<dbReference type="Proteomes" id="UP000249526">
    <property type="component" value="Unassembled WGS sequence"/>
</dbReference>
<evidence type="ECO:0000313" key="1">
    <source>
        <dbReference type="EMBL" id="RAH52972.1"/>
    </source>
</evidence>
<name>A0A8G1VI76_9EURO</name>
<evidence type="ECO:0000313" key="2">
    <source>
        <dbReference type="Proteomes" id="UP000249526"/>
    </source>
</evidence>
<protein>
    <submittedName>
        <fullName evidence="1">Uncharacterized protein</fullName>
    </submittedName>
</protein>